<proteinExistence type="predicted"/>
<accession>A0ABW2Z0K5</accession>
<organism evidence="1 2">
    <name type="scientific">Mucilaginibacter calamicampi</name>
    <dbReference type="NCBI Taxonomy" id="1302352"/>
    <lineage>
        <taxon>Bacteria</taxon>
        <taxon>Pseudomonadati</taxon>
        <taxon>Bacteroidota</taxon>
        <taxon>Sphingobacteriia</taxon>
        <taxon>Sphingobacteriales</taxon>
        <taxon>Sphingobacteriaceae</taxon>
        <taxon>Mucilaginibacter</taxon>
    </lineage>
</organism>
<dbReference type="InterPro" id="IPR024747">
    <property type="entry name" value="Pyridox_Oxase-rel"/>
</dbReference>
<dbReference type="Pfam" id="PF12900">
    <property type="entry name" value="Pyridox_ox_2"/>
    <property type="match status" value="1"/>
</dbReference>
<dbReference type="SUPFAM" id="SSF50475">
    <property type="entry name" value="FMN-binding split barrel"/>
    <property type="match status" value="1"/>
</dbReference>
<comment type="caution">
    <text evidence="1">The sequence shown here is derived from an EMBL/GenBank/DDBJ whole genome shotgun (WGS) entry which is preliminary data.</text>
</comment>
<dbReference type="Gene3D" id="2.30.110.10">
    <property type="entry name" value="Electron Transport, Fmn-binding Protein, Chain A"/>
    <property type="match status" value="1"/>
</dbReference>
<dbReference type="PANTHER" id="PTHR34071">
    <property type="entry name" value="5-NITROIMIDAZOLE ANTIBIOTICS RESISTANCE PROTEIN, NIMA-FAMILY-RELATED PROTEIN-RELATED"/>
    <property type="match status" value="1"/>
</dbReference>
<sequence length="150" mass="17182">MLGELNNQQIEHLLKQQVTGRIACHANSITYIVPVNYVYDGTYIYSHSSPGRKIEIMRTNPQVCFEVDDIQNIFKWQSAIVWGTFEEVTDISEKQRIMQSLIHRIMPLSIHPTNHPSHGIAESDSDIGISVELIVYRIAVNKKTGRFENN</sequence>
<dbReference type="Proteomes" id="UP001596958">
    <property type="component" value="Unassembled WGS sequence"/>
</dbReference>
<evidence type="ECO:0000313" key="2">
    <source>
        <dbReference type="Proteomes" id="UP001596958"/>
    </source>
</evidence>
<evidence type="ECO:0000313" key="1">
    <source>
        <dbReference type="EMBL" id="MFD0750290.1"/>
    </source>
</evidence>
<protein>
    <submittedName>
        <fullName evidence="1">Pyridoxamine 5'-phosphate oxidase family protein</fullName>
    </submittedName>
</protein>
<dbReference type="InterPro" id="IPR012349">
    <property type="entry name" value="Split_barrel_FMN-bd"/>
</dbReference>
<reference evidence="2" key="1">
    <citation type="journal article" date="2019" name="Int. J. Syst. Evol. Microbiol.">
        <title>The Global Catalogue of Microorganisms (GCM) 10K type strain sequencing project: providing services to taxonomists for standard genome sequencing and annotation.</title>
        <authorList>
            <consortium name="The Broad Institute Genomics Platform"/>
            <consortium name="The Broad Institute Genome Sequencing Center for Infectious Disease"/>
            <person name="Wu L."/>
            <person name="Ma J."/>
        </authorList>
    </citation>
    <scope>NUCLEOTIDE SEQUENCE [LARGE SCALE GENOMIC DNA]</scope>
    <source>
        <strain evidence="2">CCUG 63418</strain>
    </source>
</reference>
<dbReference type="EMBL" id="JBHTHU010000005">
    <property type="protein sequence ID" value="MFD0750290.1"/>
    <property type="molecule type" value="Genomic_DNA"/>
</dbReference>
<dbReference type="PANTHER" id="PTHR34071:SF2">
    <property type="entry name" value="FLAVIN-NUCLEOTIDE-BINDING PROTEIN"/>
    <property type="match status" value="1"/>
</dbReference>
<gene>
    <name evidence="1" type="ORF">ACFQZS_09070</name>
</gene>
<keyword evidence="2" id="KW-1185">Reference proteome</keyword>
<name>A0ABW2Z0K5_9SPHI</name>
<dbReference type="RefSeq" id="WP_377099419.1">
    <property type="nucleotide sequence ID" value="NZ_JBHTHU010000005.1"/>
</dbReference>